<name>A0ACC2EMJ5_DIPCM</name>
<dbReference type="Proteomes" id="UP001162992">
    <property type="component" value="Chromosome 1"/>
</dbReference>
<evidence type="ECO:0000313" key="2">
    <source>
        <dbReference type="Proteomes" id="UP001162992"/>
    </source>
</evidence>
<evidence type="ECO:0000313" key="1">
    <source>
        <dbReference type="EMBL" id="KAJ7567653.1"/>
    </source>
</evidence>
<organism evidence="1 2">
    <name type="scientific">Diphasiastrum complanatum</name>
    <name type="common">Issler's clubmoss</name>
    <name type="synonym">Lycopodium complanatum</name>
    <dbReference type="NCBI Taxonomy" id="34168"/>
    <lineage>
        <taxon>Eukaryota</taxon>
        <taxon>Viridiplantae</taxon>
        <taxon>Streptophyta</taxon>
        <taxon>Embryophyta</taxon>
        <taxon>Tracheophyta</taxon>
        <taxon>Lycopodiopsida</taxon>
        <taxon>Lycopodiales</taxon>
        <taxon>Lycopodiaceae</taxon>
        <taxon>Lycopodioideae</taxon>
        <taxon>Diphasiastrum</taxon>
    </lineage>
</organism>
<keyword evidence="2" id="KW-1185">Reference proteome</keyword>
<sequence>MGDFWLLLYLLLLISVVIVKVCGDWSCFEGTPVQTVRHWCFGGAWDCFLTMVESFLGERGSHAVQEVEYYCCERRNPILQIFYLAIIGGSFLIFFRTSFQYIPSYYISSVHRYTGPLAVFAGIILFLITCFSDPGTITVGNLKQHQTRYAYDGKIYEEKACYTCKIPRPARSKHCSICDRCVARFDHHCGWMNNCIGENNLRYFLAFLIWHCFLCWYGMYILVAILAGQVKQRRLMYLITVYYGHGDTFMEVFPLILEWLLALYHTQILLLLFLMVLSLLLAAFLGYHLYLLFTNMTTNETYKWDAYLKWQSHLAMSKQEAEEKTCPTSNVGRVRSNSFLSKCSFLHIFRRNQSTVAPTLNPAQGRVNIYSAGILMNIVEVMFPSYRTNAHHNSKKPKEE</sequence>
<reference evidence="2" key="1">
    <citation type="journal article" date="2024" name="Proc. Natl. Acad. Sci. U.S.A.">
        <title>Extraordinary preservation of gene collinearity over three hundred million years revealed in homosporous lycophytes.</title>
        <authorList>
            <person name="Li C."/>
            <person name="Wickell D."/>
            <person name="Kuo L.Y."/>
            <person name="Chen X."/>
            <person name="Nie B."/>
            <person name="Liao X."/>
            <person name="Peng D."/>
            <person name="Ji J."/>
            <person name="Jenkins J."/>
            <person name="Williams M."/>
            <person name="Shu S."/>
            <person name="Plott C."/>
            <person name="Barry K."/>
            <person name="Rajasekar S."/>
            <person name="Grimwood J."/>
            <person name="Han X."/>
            <person name="Sun S."/>
            <person name="Hou Z."/>
            <person name="He W."/>
            <person name="Dai G."/>
            <person name="Sun C."/>
            <person name="Schmutz J."/>
            <person name="Leebens-Mack J.H."/>
            <person name="Li F.W."/>
            <person name="Wang L."/>
        </authorList>
    </citation>
    <scope>NUCLEOTIDE SEQUENCE [LARGE SCALE GENOMIC DNA]</scope>
    <source>
        <strain evidence="2">cv. PW_Plant_1</strain>
    </source>
</reference>
<comment type="caution">
    <text evidence="1">The sequence shown here is derived from an EMBL/GenBank/DDBJ whole genome shotgun (WGS) entry which is preliminary data.</text>
</comment>
<gene>
    <name evidence="1" type="ORF">O6H91_01G000700</name>
</gene>
<dbReference type="EMBL" id="CM055092">
    <property type="protein sequence ID" value="KAJ7567653.1"/>
    <property type="molecule type" value="Genomic_DNA"/>
</dbReference>
<accession>A0ACC2EMJ5</accession>
<proteinExistence type="predicted"/>
<protein>
    <submittedName>
        <fullName evidence="1">Uncharacterized protein</fullName>
    </submittedName>
</protein>